<keyword evidence="2" id="KW-1185">Reference proteome</keyword>
<reference evidence="1" key="1">
    <citation type="journal article" date="2019" name="bioRxiv">
        <title>The Genome of the Zebra Mussel, Dreissena polymorpha: A Resource for Invasive Species Research.</title>
        <authorList>
            <person name="McCartney M.A."/>
            <person name="Auch B."/>
            <person name="Kono T."/>
            <person name="Mallez S."/>
            <person name="Zhang Y."/>
            <person name="Obille A."/>
            <person name="Becker A."/>
            <person name="Abrahante J.E."/>
            <person name="Garbe J."/>
            <person name="Badalamenti J.P."/>
            <person name="Herman A."/>
            <person name="Mangelson H."/>
            <person name="Liachko I."/>
            <person name="Sullivan S."/>
            <person name="Sone E.D."/>
            <person name="Koren S."/>
            <person name="Silverstein K.A.T."/>
            <person name="Beckman K.B."/>
            <person name="Gohl D.M."/>
        </authorList>
    </citation>
    <scope>NUCLEOTIDE SEQUENCE</scope>
    <source>
        <strain evidence="1">Duluth1</strain>
        <tissue evidence="1">Whole animal</tissue>
    </source>
</reference>
<proteinExistence type="predicted"/>
<dbReference type="EMBL" id="JAIWYP010000010">
    <property type="protein sequence ID" value="KAH3749070.1"/>
    <property type="molecule type" value="Genomic_DNA"/>
</dbReference>
<evidence type="ECO:0000313" key="1">
    <source>
        <dbReference type="EMBL" id="KAH3749070.1"/>
    </source>
</evidence>
<accession>A0A9D4DIC5</accession>
<organism evidence="1 2">
    <name type="scientific">Dreissena polymorpha</name>
    <name type="common">Zebra mussel</name>
    <name type="synonym">Mytilus polymorpha</name>
    <dbReference type="NCBI Taxonomy" id="45954"/>
    <lineage>
        <taxon>Eukaryota</taxon>
        <taxon>Metazoa</taxon>
        <taxon>Spiralia</taxon>
        <taxon>Lophotrochozoa</taxon>
        <taxon>Mollusca</taxon>
        <taxon>Bivalvia</taxon>
        <taxon>Autobranchia</taxon>
        <taxon>Heteroconchia</taxon>
        <taxon>Euheterodonta</taxon>
        <taxon>Imparidentia</taxon>
        <taxon>Neoheterodontei</taxon>
        <taxon>Myida</taxon>
        <taxon>Dreissenoidea</taxon>
        <taxon>Dreissenidae</taxon>
        <taxon>Dreissena</taxon>
    </lineage>
</organism>
<protein>
    <submittedName>
        <fullName evidence="1">Uncharacterized protein</fullName>
    </submittedName>
</protein>
<evidence type="ECO:0000313" key="2">
    <source>
        <dbReference type="Proteomes" id="UP000828390"/>
    </source>
</evidence>
<gene>
    <name evidence="1" type="ORF">DPMN_183560</name>
</gene>
<comment type="caution">
    <text evidence="1">The sequence shown here is derived from an EMBL/GenBank/DDBJ whole genome shotgun (WGS) entry which is preliminary data.</text>
</comment>
<dbReference type="Proteomes" id="UP000828390">
    <property type="component" value="Unassembled WGS sequence"/>
</dbReference>
<reference evidence="1" key="2">
    <citation type="submission" date="2020-11" db="EMBL/GenBank/DDBJ databases">
        <authorList>
            <person name="McCartney M.A."/>
            <person name="Auch B."/>
            <person name="Kono T."/>
            <person name="Mallez S."/>
            <person name="Becker A."/>
            <person name="Gohl D.M."/>
            <person name="Silverstein K.A.T."/>
            <person name="Koren S."/>
            <person name="Bechman K.B."/>
            <person name="Herman A."/>
            <person name="Abrahante J.E."/>
            <person name="Garbe J."/>
        </authorList>
    </citation>
    <scope>NUCLEOTIDE SEQUENCE</scope>
    <source>
        <strain evidence="1">Duluth1</strain>
        <tissue evidence="1">Whole animal</tissue>
    </source>
</reference>
<sequence length="66" mass="7424">MLDLQDGTVMMHTVRKGNFIRTLRTKCRVGCSLDIPVIAVNDMGQVIVYSRESQPVNTKVSDRLES</sequence>
<name>A0A9D4DIC5_DREPO</name>
<dbReference type="AlphaFoldDB" id="A0A9D4DIC5"/>